<dbReference type="AlphaFoldDB" id="A0A512DUK4"/>
<comment type="caution">
    <text evidence="2">The sequence shown here is derived from an EMBL/GenBank/DDBJ whole genome shotgun (WGS) entry which is preliminary data.</text>
</comment>
<evidence type="ECO:0000313" key="3">
    <source>
        <dbReference type="Proteomes" id="UP000321523"/>
    </source>
</evidence>
<dbReference type="Proteomes" id="UP000321523">
    <property type="component" value="Unassembled WGS sequence"/>
</dbReference>
<dbReference type="RefSeq" id="WP_147040718.1">
    <property type="nucleotide sequence ID" value="NZ_BJYZ01000020.1"/>
</dbReference>
<dbReference type="EMBL" id="BJYZ01000020">
    <property type="protein sequence ID" value="GEO40152.1"/>
    <property type="molecule type" value="Genomic_DNA"/>
</dbReference>
<protein>
    <submittedName>
        <fullName evidence="2">Uncharacterized protein</fullName>
    </submittedName>
</protein>
<reference evidence="2 3" key="1">
    <citation type="submission" date="2019-07" db="EMBL/GenBank/DDBJ databases">
        <title>Whole genome shotgun sequence of Skermanella aerolata NBRC 106429.</title>
        <authorList>
            <person name="Hosoyama A."/>
            <person name="Uohara A."/>
            <person name="Ohji S."/>
            <person name="Ichikawa N."/>
        </authorList>
    </citation>
    <scope>NUCLEOTIDE SEQUENCE [LARGE SCALE GENOMIC DNA]</scope>
    <source>
        <strain evidence="2 3">NBRC 106429</strain>
    </source>
</reference>
<gene>
    <name evidence="2" type="ORF">SAE02_43000</name>
</gene>
<proteinExistence type="predicted"/>
<feature type="compositionally biased region" description="Polar residues" evidence="1">
    <location>
        <begin position="379"/>
        <end position="393"/>
    </location>
</feature>
<sequence>MYKIFDDASDEEINSPRYIAVEGLNQKILASSVDFGRKNQRKFDLNCALLDPFYASTVQAVHDMLWTSTAANFDEEHHTSSLMGHWASAFSWWAFVHGWSEEFMELPHFQKPKLELYWAQQSKKAESMSGGDFAIAHQIDQNRLALTFFQAKCIKPDGQVDLWRVANKERQNSDSSLIRLANSGYPDFKARNTDIHQLEKLIRWQYFGNYISIKKNNYNAKEEWCHYVLWHPSSDESAEGTPPSTPTILPVSLVKKAILPKIKECNSVERSFFKLLPDQNSSSFIDLVSVSMRSGLNCLVVTKDEANQLVGALAHFGSLPLIIGSGDTGGSGLGFFQQAFSSAGYQITPMTSGPSAIPQMTPPTQNPPSNTQPSHRGQRVQTRSNYRDYSNSN</sequence>
<name>A0A512DUK4_9PROT</name>
<accession>A0A512DUK4</accession>
<evidence type="ECO:0000256" key="1">
    <source>
        <dbReference type="SAM" id="MobiDB-lite"/>
    </source>
</evidence>
<dbReference type="OrthoDB" id="10021265at2"/>
<organism evidence="2 3">
    <name type="scientific">Skermanella aerolata</name>
    <dbReference type="NCBI Taxonomy" id="393310"/>
    <lineage>
        <taxon>Bacteria</taxon>
        <taxon>Pseudomonadati</taxon>
        <taxon>Pseudomonadota</taxon>
        <taxon>Alphaproteobacteria</taxon>
        <taxon>Rhodospirillales</taxon>
        <taxon>Azospirillaceae</taxon>
        <taxon>Skermanella</taxon>
    </lineage>
</organism>
<keyword evidence="3" id="KW-1185">Reference proteome</keyword>
<feature type="region of interest" description="Disordered" evidence="1">
    <location>
        <begin position="351"/>
        <end position="393"/>
    </location>
</feature>
<evidence type="ECO:0000313" key="2">
    <source>
        <dbReference type="EMBL" id="GEO40152.1"/>
    </source>
</evidence>